<dbReference type="EMBL" id="CP096916">
    <property type="protein sequence ID" value="WBM40376.1"/>
    <property type="molecule type" value="Genomic_DNA"/>
</dbReference>
<keyword evidence="2" id="KW-0489">Methyltransferase</keyword>
<dbReference type="SUPFAM" id="SSF46767">
    <property type="entry name" value="Methylated DNA-protein cysteine methyltransferase, C-terminal domain"/>
    <property type="match status" value="1"/>
</dbReference>
<evidence type="ECO:0000256" key="6">
    <source>
        <dbReference type="ARBA" id="ARBA00049348"/>
    </source>
</evidence>
<comment type="catalytic activity">
    <reaction evidence="6">
        <text>a 6-O-methyl-2'-deoxyguanosine in DNA + L-cysteinyl-[protein] = S-methyl-L-cysteinyl-[protein] + a 2'-deoxyguanosine in DNA</text>
        <dbReference type="Rhea" id="RHEA:24000"/>
        <dbReference type="Rhea" id="RHEA-COMP:10131"/>
        <dbReference type="Rhea" id="RHEA-COMP:10132"/>
        <dbReference type="Rhea" id="RHEA-COMP:11367"/>
        <dbReference type="Rhea" id="RHEA-COMP:11368"/>
        <dbReference type="ChEBI" id="CHEBI:29950"/>
        <dbReference type="ChEBI" id="CHEBI:82612"/>
        <dbReference type="ChEBI" id="CHEBI:85445"/>
        <dbReference type="ChEBI" id="CHEBI:85448"/>
        <dbReference type="EC" id="2.1.1.63"/>
    </reaction>
</comment>
<feature type="domain" description="Methylated-DNA-[protein]-cysteine S-methyltransferase DNA binding" evidence="7">
    <location>
        <begin position="19"/>
        <end position="98"/>
    </location>
</feature>
<dbReference type="InterPro" id="IPR001497">
    <property type="entry name" value="MethylDNA_cys_MeTrfase_AS"/>
</dbReference>
<evidence type="ECO:0000256" key="5">
    <source>
        <dbReference type="ARBA" id="ARBA00023204"/>
    </source>
</evidence>
<evidence type="ECO:0000256" key="2">
    <source>
        <dbReference type="ARBA" id="ARBA00022603"/>
    </source>
</evidence>
<accession>A0ABY7N8H7</accession>
<protein>
    <submittedName>
        <fullName evidence="8">Methylated-DNA--[protein]-cysteine S-methyltransferase</fullName>
    </submittedName>
</protein>
<keyword evidence="9" id="KW-1185">Reference proteome</keyword>
<evidence type="ECO:0000256" key="3">
    <source>
        <dbReference type="ARBA" id="ARBA00022679"/>
    </source>
</evidence>
<proteinExistence type="predicted"/>
<keyword evidence="3" id="KW-0808">Transferase</keyword>
<dbReference type="InterPro" id="IPR014048">
    <property type="entry name" value="MethylDNA_cys_MeTrfase_DNA-bd"/>
</dbReference>
<dbReference type="Proteomes" id="UP001211866">
    <property type="component" value="Chromosome"/>
</dbReference>
<organism evidence="8 9">
    <name type="scientific">Alcaligenes faecalis</name>
    <dbReference type="NCBI Taxonomy" id="511"/>
    <lineage>
        <taxon>Bacteria</taxon>
        <taxon>Pseudomonadati</taxon>
        <taxon>Pseudomonadota</taxon>
        <taxon>Betaproteobacteria</taxon>
        <taxon>Burkholderiales</taxon>
        <taxon>Alcaligenaceae</taxon>
        <taxon>Alcaligenes</taxon>
    </lineage>
</organism>
<comment type="catalytic activity">
    <reaction evidence="1">
        <text>a 4-O-methyl-thymidine in DNA + L-cysteinyl-[protein] = a thymidine in DNA + S-methyl-L-cysteinyl-[protein]</text>
        <dbReference type="Rhea" id="RHEA:53428"/>
        <dbReference type="Rhea" id="RHEA-COMP:10131"/>
        <dbReference type="Rhea" id="RHEA-COMP:10132"/>
        <dbReference type="Rhea" id="RHEA-COMP:13555"/>
        <dbReference type="Rhea" id="RHEA-COMP:13556"/>
        <dbReference type="ChEBI" id="CHEBI:29950"/>
        <dbReference type="ChEBI" id="CHEBI:82612"/>
        <dbReference type="ChEBI" id="CHEBI:137386"/>
        <dbReference type="ChEBI" id="CHEBI:137387"/>
        <dbReference type="EC" id="2.1.1.63"/>
    </reaction>
</comment>
<name>A0ABY7N8H7_ALCFA</name>
<dbReference type="PANTHER" id="PTHR10815:SF14">
    <property type="entry name" value="BIFUNCTIONAL TRANSCRIPTIONAL ACTIVATOR_DNA REPAIR ENZYME ADA"/>
    <property type="match status" value="1"/>
</dbReference>
<dbReference type="Gene3D" id="1.10.10.10">
    <property type="entry name" value="Winged helix-like DNA-binding domain superfamily/Winged helix DNA-binding domain"/>
    <property type="match status" value="1"/>
</dbReference>
<dbReference type="NCBIfam" id="TIGR00589">
    <property type="entry name" value="ogt"/>
    <property type="match status" value="1"/>
</dbReference>
<dbReference type="Pfam" id="PF01035">
    <property type="entry name" value="DNA_binding_1"/>
    <property type="match status" value="1"/>
</dbReference>
<dbReference type="CDD" id="cd06445">
    <property type="entry name" value="ATase"/>
    <property type="match status" value="1"/>
</dbReference>
<keyword evidence="4" id="KW-0227">DNA damage</keyword>
<dbReference type="PROSITE" id="PS00374">
    <property type="entry name" value="MGMT"/>
    <property type="match status" value="1"/>
</dbReference>
<evidence type="ECO:0000256" key="1">
    <source>
        <dbReference type="ARBA" id="ARBA00001286"/>
    </source>
</evidence>
<evidence type="ECO:0000259" key="7">
    <source>
        <dbReference type="Pfam" id="PF01035"/>
    </source>
</evidence>
<sequence length="107" mass="12210">MVEDSARDLDLPLDIQGTAFQQRVWEFLRHIPAGQTLSYTEIAERLGMPKGARAVARACASNILAIAIPCHRVLRQSGDLAGYRWGLERKKTLLERERAQDRFYQQV</sequence>
<dbReference type="InterPro" id="IPR036217">
    <property type="entry name" value="MethylDNA_cys_MeTrfase_DNAb"/>
</dbReference>
<gene>
    <name evidence="8" type="ORF">M2J83_17845</name>
</gene>
<dbReference type="InterPro" id="IPR036388">
    <property type="entry name" value="WH-like_DNA-bd_sf"/>
</dbReference>
<evidence type="ECO:0000256" key="4">
    <source>
        <dbReference type="ARBA" id="ARBA00022763"/>
    </source>
</evidence>
<keyword evidence="5" id="KW-0234">DNA repair</keyword>
<evidence type="ECO:0000313" key="8">
    <source>
        <dbReference type="EMBL" id="WBM40376.1"/>
    </source>
</evidence>
<reference evidence="8 9" key="1">
    <citation type="submission" date="2022-05" db="EMBL/GenBank/DDBJ databases">
        <title>Complete sequence of strain NY11312.</title>
        <authorList>
            <person name="Zhou D."/>
        </authorList>
    </citation>
    <scope>NUCLEOTIDE SEQUENCE [LARGE SCALE GENOMIC DNA]</scope>
    <source>
        <strain evidence="8 9">NY11312</strain>
    </source>
</reference>
<evidence type="ECO:0000313" key="9">
    <source>
        <dbReference type="Proteomes" id="UP001211866"/>
    </source>
</evidence>
<dbReference type="PANTHER" id="PTHR10815">
    <property type="entry name" value="METHYLATED-DNA--PROTEIN-CYSTEINE METHYLTRANSFERASE"/>
    <property type="match status" value="1"/>
</dbReference>